<reference evidence="11" key="2">
    <citation type="journal article" date="2018" name="Nat. Commun.">
        <title>Extreme sensitivity to ultraviolet light in the fungal pathogen causing white-nose syndrome of bats.</title>
        <authorList>
            <person name="Palmer J.M."/>
            <person name="Drees K.P."/>
            <person name="Foster J.T."/>
            <person name="Lindner D.L."/>
        </authorList>
    </citation>
    <scope>NUCLEOTIDE SEQUENCE [LARGE SCALE GENOMIC DNA]</scope>
    <source>
        <strain evidence="11">UAMH 10579</strain>
    </source>
</reference>
<dbReference type="InterPro" id="IPR036259">
    <property type="entry name" value="MFS_trans_sf"/>
</dbReference>
<dbReference type="OrthoDB" id="3437016at2759"/>
<keyword evidence="3" id="KW-0813">Transport</keyword>
<evidence type="ECO:0000256" key="5">
    <source>
        <dbReference type="ARBA" id="ARBA00022989"/>
    </source>
</evidence>
<dbReference type="Gene3D" id="1.20.1250.20">
    <property type="entry name" value="MFS general substrate transporter like domains"/>
    <property type="match status" value="2"/>
</dbReference>
<dbReference type="EMBL" id="KV460218">
    <property type="protein sequence ID" value="OBT98127.1"/>
    <property type="molecule type" value="Genomic_DNA"/>
</dbReference>
<keyword evidence="11" id="KW-1185">Reference proteome</keyword>
<dbReference type="PROSITE" id="PS50850">
    <property type="entry name" value="MFS"/>
    <property type="match status" value="1"/>
</dbReference>
<dbReference type="InterPro" id="IPR011701">
    <property type="entry name" value="MFS"/>
</dbReference>
<feature type="transmembrane region" description="Helical" evidence="8">
    <location>
        <begin position="225"/>
        <end position="244"/>
    </location>
</feature>
<comment type="similarity">
    <text evidence="2">Belongs to the major facilitator superfamily. TCR/Tet family.</text>
</comment>
<dbReference type="PANTHER" id="PTHR23501">
    <property type="entry name" value="MAJOR FACILITATOR SUPERFAMILY"/>
    <property type="match status" value="1"/>
</dbReference>
<evidence type="ECO:0000256" key="3">
    <source>
        <dbReference type="ARBA" id="ARBA00022448"/>
    </source>
</evidence>
<feature type="compositionally biased region" description="Acidic residues" evidence="7">
    <location>
        <begin position="1"/>
        <end position="10"/>
    </location>
</feature>
<evidence type="ECO:0000256" key="1">
    <source>
        <dbReference type="ARBA" id="ARBA00004141"/>
    </source>
</evidence>
<feature type="region of interest" description="Disordered" evidence="7">
    <location>
        <begin position="1"/>
        <end position="22"/>
    </location>
</feature>
<feature type="transmembrane region" description="Helical" evidence="8">
    <location>
        <begin position="95"/>
        <end position="114"/>
    </location>
</feature>
<evidence type="ECO:0000259" key="9">
    <source>
        <dbReference type="PROSITE" id="PS50850"/>
    </source>
</evidence>
<feature type="transmembrane region" description="Helical" evidence="8">
    <location>
        <begin position="65"/>
        <end position="83"/>
    </location>
</feature>
<dbReference type="PANTHER" id="PTHR23501:SF12">
    <property type="entry name" value="MAJOR FACILITATOR SUPERFAMILY (MFS) PROFILE DOMAIN-CONTAINING PROTEIN-RELATED"/>
    <property type="match status" value="1"/>
</dbReference>
<feature type="transmembrane region" description="Helical" evidence="8">
    <location>
        <begin position="430"/>
        <end position="452"/>
    </location>
</feature>
<feature type="transmembrane region" description="Helical" evidence="8">
    <location>
        <begin position="491"/>
        <end position="524"/>
    </location>
</feature>
<name>A0A1B8GQM3_9PEZI</name>
<keyword evidence="5 8" id="KW-1133">Transmembrane helix</keyword>
<dbReference type="GO" id="GO:0022857">
    <property type="term" value="F:transmembrane transporter activity"/>
    <property type="evidence" value="ECO:0007669"/>
    <property type="project" value="InterPro"/>
</dbReference>
<feature type="transmembrane region" description="Helical" evidence="8">
    <location>
        <begin position="185"/>
        <end position="205"/>
    </location>
</feature>
<dbReference type="GO" id="GO:0005886">
    <property type="term" value="C:plasma membrane"/>
    <property type="evidence" value="ECO:0007669"/>
    <property type="project" value="TreeGrafter"/>
</dbReference>
<keyword evidence="6 8" id="KW-0472">Membrane</keyword>
<dbReference type="Pfam" id="PF07690">
    <property type="entry name" value="MFS_1"/>
    <property type="match status" value="1"/>
</dbReference>
<dbReference type="GeneID" id="28837206"/>
<feature type="transmembrane region" description="Helical" evidence="8">
    <location>
        <begin position="365"/>
        <end position="384"/>
    </location>
</feature>
<accession>A0A1B8GQM3</accession>
<dbReference type="InterPro" id="IPR020846">
    <property type="entry name" value="MFS_dom"/>
</dbReference>
<dbReference type="AlphaFoldDB" id="A0A1B8GQM3"/>
<protein>
    <recommendedName>
        <fullName evidence="9">Major facilitator superfamily (MFS) profile domain-containing protein</fullName>
    </recommendedName>
</protein>
<feature type="transmembrane region" description="Helical" evidence="8">
    <location>
        <begin position="121"/>
        <end position="142"/>
    </location>
</feature>
<evidence type="ECO:0000256" key="4">
    <source>
        <dbReference type="ARBA" id="ARBA00022692"/>
    </source>
</evidence>
<feature type="transmembrane region" description="Helical" evidence="8">
    <location>
        <begin position="393"/>
        <end position="410"/>
    </location>
</feature>
<gene>
    <name evidence="10" type="ORF">VE01_03820</name>
</gene>
<reference evidence="10 11" key="1">
    <citation type="submission" date="2016-03" db="EMBL/GenBank/DDBJ databases">
        <title>Comparative genomics of Pseudogymnoascus destructans, the fungus causing white-nose syndrome of bats.</title>
        <authorList>
            <person name="Palmer J.M."/>
            <person name="Drees K.P."/>
            <person name="Foster J.T."/>
            <person name="Lindner D.L."/>
        </authorList>
    </citation>
    <scope>NUCLEOTIDE SEQUENCE [LARGE SCALE GENOMIC DNA]</scope>
    <source>
        <strain evidence="10 11">UAMH 10579</strain>
    </source>
</reference>
<dbReference type="SUPFAM" id="SSF103473">
    <property type="entry name" value="MFS general substrate transporter"/>
    <property type="match status" value="1"/>
</dbReference>
<keyword evidence="4 8" id="KW-0812">Transmembrane</keyword>
<evidence type="ECO:0000256" key="2">
    <source>
        <dbReference type="ARBA" id="ARBA00007520"/>
    </source>
</evidence>
<sequence>MANSAEDEDRSLESQEQEPTKKPGPVRFAVIISSLIVGNFLYALDNTIVADIQPHIVQQFKSIDQLSWIPNAYVLTGTAFVLLWSKLYTLVSQKWLFVLTVLCFELGSALCGAATSMDMLIIGRAIAGAGGTGIYFGVMALITSMTSLNERPMYFALTGWSWGAGTVLGPIIGGGFAASSATWRWAFYINLVIGAVVMPAYIFLIQDPEIPHRRPYLTLFWSIDWLGWALQSGALTTFLMGITLGGVSYPWDHGRVITLFALAFMFSCSFCIVQWLSLCTSPNNRIFPVAYLRSARQVILFLLTACASAGVFIPIYYLPLFFQLTRGDSAIMAGVRLLPLVILLVASCLLSGYTLSKFPRIPASIYYLTGAALVLIGGTLLTTVNNPSGTTRIYIYSILIGFGTGLYQQLSFSVSQRLAGAAPDTQAQSVGFIMLAQEMGALVALGISYMVLLNRSLRGLGAALPRLGLEDIKAIISGDGLAGLSRGDRELAIAVIIDVIGSIYNLIIAAGGVGLLSALSHWWLNSRRSQ</sequence>
<dbReference type="Proteomes" id="UP000091956">
    <property type="component" value="Unassembled WGS sequence"/>
</dbReference>
<evidence type="ECO:0000256" key="7">
    <source>
        <dbReference type="SAM" id="MobiDB-lite"/>
    </source>
</evidence>
<feature type="transmembrane region" description="Helical" evidence="8">
    <location>
        <begin position="298"/>
        <end position="318"/>
    </location>
</feature>
<feature type="domain" description="Major facilitator superfamily (MFS) profile" evidence="9">
    <location>
        <begin position="31"/>
        <end position="513"/>
    </location>
</feature>
<feature type="transmembrane region" description="Helical" evidence="8">
    <location>
        <begin position="330"/>
        <end position="353"/>
    </location>
</feature>
<dbReference type="RefSeq" id="XP_018131860.1">
    <property type="nucleotide sequence ID" value="XM_018273302.1"/>
</dbReference>
<evidence type="ECO:0000256" key="8">
    <source>
        <dbReference type="SAM" id="Phobius"/>
    </source>
</evidence>
<feature type="transmembrane region" description="Helical" evidence="8">
    <location>
        <begin position="256"/>
        <end position="278"/>
    </location>
</feature>
<organism evidence="10 11">
    <name type="scientific">Pseudogymnoascus verrucosus</name>
    <dbReference type="NCBI Taxonomy" id="342668"/>
    <lineage>
        <taxon>Eukaryota</taxon>
        <taxon>Fungi</taxon>
        <taxon>Dikarya</taxon>
        <taxon>Ascomycota</taxon>
        <taxon>Pezizomycotina</taxon>
        <taxon>Leotiomycetes</taxon>
        <taxon>Thelebolales</taxon>
        <taxon>Thelebolaceae</taxon>
        <taxon>Pseudogymnoascus</taxon>
    </lineage>
</organism>
<evidence type="ECO:0000256" key="6">
    <source>
        <dbReference type="ARBA" id="ARBA00023136"/>
    </source>
</evidence>
<feature type="transmembrane region" description="Helical" evidence="8">
    <location>
        <begin position="154"/>
        <end position="178"/>
    </location>
</feature>
<proteinExistence type="inferred from homology"/>
<evidence type="ECO:0000313" key="11">
    <source>
        <dbReference type="Proteomes" id="UP000091956"/>
    </source>
</evidence>
<comment type="subcellular location">
    <subcellularLocation>
        <location evidence="1">Membrane</location>
        <topology evidence="1">Multi-pass membrane protein</topology>
    </subcellularLocation>
</comment>
<evidence type="ECO:0000313" key="10">
    <source>
        <dbReference type="EMBL" id="OBT98127.1"/>
    </source>
</evidence>